<keyword evidence="2 6" id="KW-0808">Transferase</keyword>
<dbReference type="PANTHER" id="PTHR10434">
    <property type="entry name" value="1-ACYL-SN-GLYCEROL-3-PHOSPHATE ACYLTRANSFERASE"/>
    <property type="match status" value="1"/>
</dbReference>
<name>I2Q4L2_9BACT</name>
<evidence type="ECO:0000256" key="4">
    <source>
        <dbReference type="SAM" id="Phobius"/>
    </source>
</evidence>
<organism evidence="6">
    <name type="scientific">Desulfovibrio sp. U5L</name>
    <dbReference type="NCBI Taxonomy" id="596152"/>
    <lineage>
        <taxon>Bacteria</taxon>
        <taxon>Pseudomonadati</taxon>
        <taxon>Thermodesulfobacteriota</taxon>
        <taxon>Desulfovibrionia</taxon>
        <taxon>Desulfovibrionales</taxon>
        <taxon>Desulfovibrionaceae</taxon>
        <taxon>Desulfovibrio</taxon>
    </lineage>
</organism>
<dbReference type="GO" id="GO:0006654">
    <property type="term" value="P:phosphatidic acid biosynthetic process"/>
    <property type="evidence" value="ECO:0007669"/>
    <property type="project" value="TreeGrafter"/>
</dbReference>
<dbReference type="SUPFAM" id="SSF69593">
    <property type="entry name" value="Glycerol-3-phosphate (1)-acyltransferase"/>
    <property type="match status" value="1"/>
</dbReference>
<dbReference type="SMART" id="SM00563">
    <property type="entry name" value="PlsC"/>
    <property type="match status" value="1"/>
</dbReference>
<evidence type="ECO:0000256" key="2">
    <source>
        <dbReference type="ARBA" id="ARBA00022679"/>
    </source>
</evidence>
<gene>
    <name evidence="6" type="ORF">DesU5LDRAFT_3083</name>
</gene>
<proteinExistence type="predicted"/>
<dbReference type="Pfam" id="PF01553">
    <property type="entry name" value="Acyltransferase"/>
    <property type="match status" value="1"/>
</dbReference>
<keyword evidence="4" id="KW-0812">Transmembrane</keyword>
<dbReference type="eggNOG" id="COG0204">
    <property type="taxonomic scope" value="Bacteria"/>
</dbReference>
<keyword evidence="3 6" id="KW-0012">Acyltransferase</keyword>
<protein>
    <submittedName>
        <fullName evidence="6">1-acyl-sn-glycerol-3-phosphate acyltransferase</fullName>
    </submittedName>
</protein>
<feature type="domain" description="Phospholipid/glycerol acyltransferase" evidence="5">
    <location>
        <begin position="87"/>
        <end position="203"/>
    </location>
</feature>
<dbReference type="CDD" id="cd07989">
    <property type="entry name" value="LPLAT_AGPAT-like"/>
    <property type="match status" value="1"/>
</dbReference>
<keyword evidence="4" id="KW-1133">Transmembrane helix</keyword>
<sequence length="258" mass="29045">MRSRPAFFPGRSMEDTEEDSMIRSLLFTLCVVPLTFFFSSLCWLFARVGTDGRLSHWCECQWARALLWCAGVRVEADLAALDPDGVYIFMANHQSHMDIPILFSALSRYNFRFLAKESLFAIPVFGPAMRRMGHVAIDRQNRRKAMESIQEAADLVSRGIGLLVFPEGTRSLDYAHLGEFKTGGMIVALKCRAKVAPVIVTGSGALLSKHGRRVRPGVVTVRALPPFDPHASYTLKEREAFKNDLWARMDGAYQEMRP</sequence>
<dbReference type="STRING" id="596152.DesU5LDRAFT_3083"/>
<accession>I2Q4L2</accession>
<evidence type="ECO:0000256" key="3">
    <source>
        <dbReference type="ARBA" id="ARBA00023315"/>
    </source>
</evidence>
<dbReference type="EMBL" id="JH600068">
    <property type="protein sequence ID" value="EIG54718.1"/>
    <property type="molecule type" value="Genomic_DNA"/>
</dbReference>
<dbReference type="GO" id="GO:0003841">
    <property type="term" value="F:1-acylglycerol-3-phosphate O-acyltransferase activity"/>
    <property type="evidence" value="ECO:0007669"/>
    <property type="project" value="TreeGrafter"/>
</dbReference>
<feature type="transmembrane region" description="Helical" evidence="4">
    <location>
        <begin position="21"/>
        <end position="46"/>
    </location>
</feature>
<evidence type="ECO:0000259" key="5">
    <source>
        <dbReference type="SMART" id="SM00563"/>
    </source>
</evidence>
<reference evidence="6" key="1">
    <citation type="submission" date="2011-11" db="EMBL/GenBank/DDBJ databases">
        <title>Improved High-Quality Draft sequence of Desulfovibrio sp. U5L.</title>
        <authorList>
            <consortium name="US DOE Joint Genome Institute"/>
            <person name="Lucas S."/>
            <person name="Han J."/>
            <person name="Lapidus A."/>
            <person name="Cheng J.-F."/>
            <person name="Goodwin L."/>
            <person name="Pitluck S."/>
            <person name="Peters L."/>
            <person name="Ovchinnikova G."/>
            <person name="Held B."/>
            <person name="Detter J.C."/>
            <person name="Han C."/>
            <person name="Tapia R."/>
            <person name="Land M."/>
            <person name="Hauser L."/>
            <person name="Kyrpides N."/>
            <person name="Ivanova N."/>
            <person name="Pagani I."/>
            <person name="Gabster J."/>
            <person name="Walker C."/>
            <person name="Stolyar S."/>
            <person name="Stahl D."/>
            <person name="Arkin A."/>
            <person name="Dehal P."/>
            <person name="Hazen T."/>
            <person name="Woyke T."/>
        </authorList>
    </citation>
    <scope>NUCLEOTIDE SEQUENCE [LARGE SCALE GENOMIC DNA]</scope>
    <source>
        <strain evidence="6">U5L</strain>
    </source>
</reference>
<dbReference type="AlphaFoldDB" id="I2Q4L2"/>
<evidence type="ECO:0000313" key="6">
    <source>
        <dbReference type="EMBL" id="EIG54718.1"/>
    </source>
</evidence>
<dbReference type="PANTHER" id="PTHR10434:SF66">
    <property type="entry name" value="PHOSPHOLIPID_GLYCEROL ACYLTRANSFERASE DOMAIN-CONTAINING PROTEIN"/>
    <property type="match status" value="1"/>
</dbReference>
<evidence type="ECO:0000256" key="1">
    <source>
        <dbReference type="ARBA" id="ARBA00005189"/>
    </source>
</evidence>
<dbReference type="InterPro" id="IPR002123">
    <property type="entry name" value="Plipid/glycerol_acylTrfase"/>
</dbReference>
<keyword evidence="4" id="KW-0472">Membrane</keyword>
<comment type="pathway">
    <text evidence="1">Lipid metabolism.</text>
</comment>
<dbReference type="HOGENOM" id="CLU_027938_6_3_7"/>